<dbReference type="Proteomes" id="UP000509346">
    <property type="component" value="Chromosome"/>
</dbReference>
<evidence type="ECO:0000313" key="2">
    <source>
        <dbReference type="EMBL" id="QLH82533.1"/>
    </source>
</evidence>
<dbReference type="AlphaFoldDB" id="A0A7D5TBW8"/>
<evidence type="ECO:0000313" key="1">
    <source>
        <dbReference type="EMBL" id="QLH82477.1"/>
    </source>
</evidence>
<dbReference type="EMBL" id="CP058909">
    <property type="protein sequence ID" value="QLH82533.1"/>
    <property type="molecule type" value="Genomic_DNA"/>
</dbReference>
<reference evidence="2 3" key="1">
    <citation type="submission" date="2020-07" db="EMBL/GenBank/DDBJ databases">
        <title>Halosimplex litoreum sp. nov. and Halosimplex rubrum sp. nov., isolated from different salt environments.</title>
        <authorList>
            <person name="Cui H."/>
        </authorList>
    </citation>
    <scope>NUCLEOTIDE SEQUENCE [LARGE SCALE GENOMIC DNA]</scope>
    <source>
        <strain evidence="2 3">R2</strain>
    </source>
</reference>
<keyword evidence="3" id="KW-1185">Reference proteome</keyword>
<dbReference type="KEGG" id="hpel:HZS54_13310"/>
<gene>
    <name evidence="1" type="ORF">HZS54_13005</name>
    <name evidence="2" type="ORF">HZS54_13310</name>
</gene>
<dbReference type="EMBL" id="CP058909">
    <property type="protein sequence ID" value="QLH82477.1"/>
    <property type="molecule type" value="Genomic_DNA"/>
</dbReference>
<dbReference type="GeneID" id="56083585"/>
<accession>A0A7D5TBW8</accession>
<dbReference type="RefSeq" id="WP_179917572.1">
    <property type="nucleotide sequence ID" value="NZ_CP058909.1"/>
</dbReference>
<sequence length="75" mass="8321">MALEHWRAVKGVFYSLLITALAAYSIHEGRGEHVVLATAATILIVTTLEVKEVEFLNALSITFFRTDQDDDGGER</sequence>
<proteinExistence type="predicted"/>
<protein>
    <submittedName>
        <fullName evidence="2">Uncharacterized protein</fullName>
    </submittedName>
</protein>
<dbReference type="KEGG" id="hpel:HZS54_13005"/>
<evidence type="ECO:0000313" key="3">
    <source>
        <dbReference type="Proteomes" id="UP000509346"/>
    </source>
</evidence>
<name>A0A7D5TBW8_9EURY</name>
<organism evidence="2 3">
    <name type="scientific">Halosimplex pelagicum</name>
    <dbReference type="NCBI Taxonomy" id="869886"/>
    <lineage>
        <taxon>Archaea</taxon>
        <taxon>Methanobacteriati</taxon>
        <taxon>Methanobacteriota</taxon>
        <taxon>Stenosarchaea group</taxon>
        <taxon>Halobacteria</taxon>
        <taxon>Halobacteriales</taxon>
        <taxon>Haloarculaceae</taxon>
        <taxon>Halosimplex</taxon>
    </lineage>
</organism>